<accession>A0A2T2Y8X7</accession>
<dbReference type="RefSeq" id="WP_106933784.1">
    <property type="nucleotide sequence ID" value="NZ_PYFT01000002.1"/>
</dbReference>
<gene>
    <name evidence="1" type="ORF">AHMF7605_29080</name>
</gene>
<name>A0A2T2Y8X7_9BACT</name>
<evidence type="ECO:0000313" key="2">
    <source>
        <dbReference type="Proteomes" id="UP000240357"/>
    </source>
</evidence>
<dbReference type="EMBL" id="PYFT01000002">
    <property type="protein sequence ID" value="PSR51965.1"/>
    <property type="molecule type" value="Genomic_DNA"/>
</dbReference>
<proteinExistence type="predicted"/>
<evidence type="ECO:0000313" key="1">
    <source>
        <dbReference type="EMBL" id="PSR51965.1"/>
    </source>
</evidence>
<reference evidence="1 2" key="1">
    <citation type="submission" date="2018-03" db="EMBL/GenBank/DDBJ databases">
        <title>Adhaeribacter sp. HMF7605 Genome sequencing and assembly.</title>
        <authorList>
            <person name="Kang H."/>
            <person name="Kang J."/>
            <person name="Cha I."/>
            <person name="Kim H."/>
            <person name="Joh K."/>
        </authorList>
    </citation>
    <scope>NUCLEOTIDE SEQUENCE [LARGE SCALE GENOMIC DNA]</scope>
    <source>
        <strain evidence="1 2">HMF7605</strain>
    </source>
</reference>
<sequence length="137" mass="16113">MIVFESENFELEYHPEYKTLELRWIGVLESQKWEILISELIKVANMYQIESLLLDASYVDMQESMPAVQQVPLQQYFKGMRFIPTLTKIARVASGSTDYDKVVQEQYAALLISYNGIEFKSFEHYYQAMYWITGKPS</sequence>
<evidence type="ECO:0008006" key="3">
    <source>
        <dbReference type="Google" id="ProtNLM"/>
    </source>
</evidence>
<organism evidence="1 2">
    <name type="scientific">Adhaeribacter arboris</name>
    <dbReference type="NCBI Taxonomy" id="2072846"/>
    <lineage>
        <taxon>Bacteria</taxon>
        <taxon>Pseudomonadati</taxon>
        <taxon>Bacteroidota</taxon>
        <taxon>Cytophagia</taxon>
        <taxon>Cytophagales</taxon>
        <taxon>Hymenobacteraceae</taxon>
        <taxon>Adhaeribacter</taxon>
    </lineage>
</organism>
<dbReference type="AlphaFoldDB" id="A0A2T2Y8X7"/>
<keyword evidence="2" id="KW-1185">Reference proteome</keyword>
<dbReference type="Proteomes" id="UP000240357">
    <property type="component" value="Unassembled WGS sequence"/>
</dbReference>
<protein>
    <recommendedName>
        <fullName evidence="3">STAS/SEC14 domain-containing protein</fullName>
    </recommendedName>
</protein>
<comment type="caution">
    <text evidence="1">The sequence shown here is derived from an EMBL/GenBank/DDBJ whole genome shotgun (WGS) entry which is preliminary data.</text>
</comment>